<gene>
    <name evidence="1" type="ORF">S01H4_07202</name>
</gene>
<feature type="non-terminal residue" evidence="1">
    <location>
        <position position="79"/>
    </location>
</feature>
<protein>
    <submittedName>
        <fullName evidence="1">Uncharacterized protein</fullName>
    </submittedName>
</protein>
<name>X0YTH6_9ZZZZ</name>
<reference evidence="1" key="1">
    <citation type="journal article" date="2014" name="Front. Microbiol.">
        <title>High frequency of phylogenetically diverse reductive dehalogenase-homologous genes in deep subseafloor sedimentary metagenomes.</title>
        <authorList>
            <person name="Kawai M."/>
            <person name="Futagami T."/>
            <person name="Toyoda A."/>
            <person name="Takaki Y."/>
            <person name="Nishi S."/>
            <person name="Hori S."/>
            <person name="Arai W."/>
            <person name="Tsubouchi T."/>
            <person name="Morono Y."/>
            <person name="Uchiyama I."/>
            <person name="Ito T."/>
            <person name="Fujiyama A."/>
            <person name="Inagaki F."/>
            <person name="Takami H."/>
        </authorList>
    </citation>
    <scope>NUCLEOTIDE SEQUENCE</scope>
    <source>
        <strain evidence="1">Expedition CK06-06</strain>
    </source>
</reference>
<dbReference type="AlphaFoldDB" id="X0YTH6"/>
<proteinExistence type="predicted"/>
<dbReference type="InterPro" id="IPR019546">
    <property type="entry name" value="TAT_signal_bac_arc"/>
</dbReference>
<organism evidence="1">
    <name type="scientific">marine sediment metagenome</name>
    <dbReference type="NCBI Taxonomy" id="412755"/>
    <lineage>
        <taxon>unclassified sequences</taxon>
        <taxon>metagenomes</taxon>
        <taxon>ecological metagenomes</taxon>
    </lineage>
</organism>
<dbReference type="NCBIfam" id="TIGR01409">
    <property type="entry name" value="TAT_signal_seq"/>
    <property type="match status" value="1"/>
</dbReference>
<dbReference type="InterPro" id="IPR006311">
    <property type="entry name" value="TAT_signal"/>
</dbReference>
<accession>X0YTH6</accession>
<sequence length="79" mass="8492">MQKKKKITEKEKRGLSRRRFIGGSIAALAGTGLQGSKSLFSSESNPGEGDLRIKEYRTLGRTGFRVSDIGFGSGELADG</sequence>
<comment type="caution">
    <text evidence="1">The sequence shown here is derived from an EMBL/GenBank/DDBJ whole genome shotgun (WGS) entry which is preliminary data.</text>
</comment>
<evidence type="ECO:0000313" key="1">
    <source>
        <dbReference type="EMBL" id="GAG59889.1"/>
    </source>
</evidence>
<dbReference type="PROSITE" id="PS51318">
    <property type="entry name" value="TAT"/>
    <property type="match status" value="1"/>
</dbReference>
<dbReference type="EMBL" id="BART01002329">
    <property type="protein sequence ID" value="GAG59889.1"/>
    <property type="molecule type" value="Genomic_DNA"/>
</dbReference>